<accession>A0A4Y1ZIR0</accession>
<protein>
    <submittedName>
        <fullName evidence="1">Transcriptional regulator, PadR family</fullName>
    </submittedName>
</protein>
<dbReference type="SUPFAM" id="SSF46785">
    <property type="entry name" value="Winged helix' DNA-binding domain"/>
    <property type="match status" value="1"/>
</dbReference>
<dbReference type="AlphaFoldDB" id="A0A4Y1ZIR0"/>
<dbReference type="Gene3D" id="1.10.10.10">
    <property type="entry name" value="Winged helix-like DNA-binding domain superfamily/Winged helix DNA-binding domain"/>
    <property type="match status" value="1"/>
</dbReference>
<comment type="caution">
    <text evidence="1">The sequence shown here is derived from an EMBL/GenBank/DDBJ whole genome shotgun (WGS) entry which is preliminary data.</text>
</comment>
<dbReference type="EMBL" id="BEXB01000066">
    <property type="protein sequence ID" value="GAY78871.1"/>
    <property type="molecule type" value="Genomic_DNA"/>
</dbReference>
<evidence type="ECO:0000313" key="1">
    <source>
        <dbReference type="EMBL" id="GAY78871.1"/>
    </source>
</evidence>
<organism evidence="1 2">
    <name type="scientific">Sporolactobacillus inulinus</name>
    <dbReference type="NCBI Taxonomy" id="2078"/>
    <lineage>
        <taxon>Bacteria</taxon>
        <taxon>Bacillati</taxon>
        <taxon>Bacillota</taxon>
        <taxon>Bacilli</taxon>
        <taxon>Bacillales</taxon>
        <taxon>Sporolactobacillaceae</taxon>
        <taxon>Sporolactobacillus</taxon>
    </lineage>
</organism>
<sequence>MNVQFKKGVLELCVLVLIDGRDQYGYELAQNISKKLKWLRVHFIRCFGV</sequence>
<proteinExistence type="predicted"/>
<name>A0A4Y1ZIR0_9BACL</name>
<evidence type="ECO:0000313" key="2">
    <source>
        <dbReference type="Proteomes" id="UP000319716"/>
    </source>
</evidence>
<dbReference type="InterPro" id="IPR036388">
    <property type="entry name" value="WH-like_DNA-bd_sf"/>
</dbReference>
<gene>
    <name evidence="1" type="ORF">NBRC111894_4425</name>
</gene>
<reference evidence="1 2" key="1">
    <citation type="submission" date="2017-11" db="EMBL/GenBank/DDBJ databases">
        <title>Draft Genome Sequence of Sporolactobacillus inulinus NBRC 111894 Isolated from Koso, a Japanese Sugar-Vegetable Fermented Beverage.</title>
        <authorList>
            <person name="Chiou T.Y."/>
            <person name="Oshima K."/>
            <person name="Suda W."/>
            <person name="Hattori M."/>
            <person name="Takahashi T."/>
        </authorList>
    </citation>
    <scope>NUCLEOTIDE SEQUENCE [LARGE SCALE GENOMIC DNA]</scope>
    <source>
        <strain evidence="1 2">NBRC111894</strain>
    </source>
</reference>
<dbReference type="Proteomes" id="UP000319716">
    <property type="component" value="Unassembled WGS sequence"/>
</dbReference>
<dbReference type="InterPro" id="IPR036390">
    <property type="entry name" value="WH_DNA-bd_sf"/>
</dbReference>